<evidence type="ECO:0000313" key="1">
    <source>
        <dbReference type="EMBL" id="MDQ0145905.1"/>
    </source>
</evidence>
<keyword evidence="2" id="KW-1185">Reference proteome</keyword>
<organism evidence="1 2">
    <name type="scientific">Pseudarthrobacter niigatensis</name>
    <dbReference type="NCBI Taxonomy" id="369935"/>
    <lineage>
        <taxon>Bacteria</taxon>
        <taxon>Bacillati</taxon>
        <taxon>Actinomycetota</taxon>
        <taxon>Actinomycetes</taxon>
        <taxon>Micrococcales</taxon>
        <taxon>Micrococcaceae</taxon>
        <taxon>Pseudarthrobacter</taxon>
    </lineage>
</organism>
<dbReference type="RefSeq" id="WP_307359102.1">
    <property type="nucleotide sequence ID" value="NZ_JAUSTB010000005.1"/>
</dbReference>
<dbReference type="AlphaFoldDB" id="A0AAJ1WFP0"/>
<reference evidence="1 2" key="1">
    <citation type="submission" date="2023-07" db="EMBL/GenBank/DDBJ databases">
        <title>Sorghum-associated microbial communities from plants grown in Nebraska, USA.</title>
        <authorList>
            <person name="Schachtman D."/>
        </authorList>
    </citation>
    <scope>NUCLEOTIDE SEQUENCE [LARGE SCALE GENOMIC DNA]</scope>
    <source>
        <strain evidence="1 2">DS1001</strain>
    </source>
</reference>
<accession>A0AAJ1WFP0</accession>
<comment type="caution">
    <text evidence="1">The sequence shown here is derived from an EMBL/GenBank/DDBJ whole genome shotgun (WGS) entry which is preliminary data.</text>
</comment>
<gene>
    <name evidence="1" type="ORF">J2T23_001798</name>
</gene>
<evidence type="ECO:0000313" key="2">
    <source>
        <dbReference type="Proteomes" id="UP001239267"/>
    </source>
</evidence>
<proteinExistence type="predicted"/>
<sequence>MARFRDLPGAALAVGAFVLTVLLGAGAASASALWQQSATATMTVTASGAWSQPVFNTPVCSNVDNANKYVSLAYSGFSEPPTKLTFSAAGTNGVYGASSDLAGPFGTSGSVSLFGDSTIFTQVTTTPATVRIVALFAGGAQATAYVKVGLEIGTGNKKIYCA</sequence>
<name>A0AAJ1WFP0_9MICC</name>
<dbReference type="EMBL" id="JAUSTB010000005">
    <property type="protein sequence ID" value="MDQ0145905.1"/>
    <property type="molecule type" value="Genomic_DNA"/>
</dbReference>
<protein>
    <submittedName>
        <fullName evidence="1">Uncharacterized protein</fullName>
    </submittedName>
</protein>
<dbReference type="Proteomes" id="UP001239267">
    <property type="component" value="Unassembled WGS sequence"/>
</dbReference>